<gene>
    <name evidence="1" type="ORF">FRACA_1670004</name>
</gene>
<sequence>MTTVSALRTAAGATSRLLEPEVETAPIGRIRAEQQRRVVDLARLAQERSALHGESFAAAGISPGEITSLEDFFARVPFMNKDSIRAWRDRTGDAFGGLLTVDPADVTTVTASSGTTGDPTFFVERWTGQAAAPLPTAYLRSLWEMGVRPGDKVLCSAAAFRGYIEDGSRAMGVVPILVDTWMGNWVGEVADVIRRHRPTYCQLMSMNLVELERLAAQEDIRELMSSFVGFSFAGEPLGARMREKLTREWGLDLWVYTSAGDTGLAWECSEHDGFHINWDECLVEVLDADGNPVPDGEVGELVVTALDNDTYPLIRYRTDDLVRASTATCPCGRTSPRVWVLGRAGDETVVAGRAVLAQEVWAVVEQQDETATGLFQIIRPQREVERLRIRVGYDGDAQVDLSDLVRRLTAGLSTTLRIPADLIDILPETADQLLRRGSAAKVPRVAKS</sequence>
<dbReference type="OrthoDB" id="9803968at2"/>
<name>A0A2I2KMY1_9ACTN</name>
<dbReference type="InterPro" id="IPR042099">
    <property type="entry name" value="ANL_N_sf"/>
</dbReference>
<organism evidence="1 2">
    <name type="scientific">Frankia canadensis</name>
    <dbReference type="NCBI Taxonomy" id="1836972"/>
    <lineage>
        <taxon>Bacteria</taxon>
        <taxon>Bacillati</taxon>
        <taxon>Actinomycetota</taxon>
        <taxon>Actinomycetes</taxon>
        <taxon>Frankiales</taxon>
        <taxon>Frankiaceae</taxon>
        <taxon>Frankia</taxon>
    </lineage>
</organism>
<evidence type="ECO:0000313" key="2">
    <source>
        <dbReference type="Proteomes" id="UP000234331"/>
    </source>
</evidence>
<dbReference type="AlphaFoldDB" id="A0A2I2KMY1"/>
<dbReference type="RefSeq" id="WP_101830925.1">
    <property type="nucleotide sequence ID" value="NZ_FZMO01000076.1"/>
</dbReference>
<dbReference type="SUPFAM" id="SSF56801">
    <property type="entry name" value="Acetyl-CoA synthetase-like"/>
    <property type="match status" value="1"/>
</dbReference>
<accession>A0A2I2KMY1</accession>
<reference evidence="1 2" key="1">
    <citation type="submission" date="2017-06" db="EMBL/GenBank/DDBJ databases">
        <authorList>
            <person name="Kim H.J."/>
            <person name="Triplett B.A."/>
        </authorList>
    </citation>
    <scope>NUCLEOTIDE SEQUENCE [LARGE SCALE GENOMIC DNA]</scope>
    <source>
        <strain evidence="1">FRACA_ARgP5</strain>
    </source>
</reference>
<dbReference type="EMBL" id="FZMO01000076">
    <property type="protein sequence ID" value="SNQ47002.1"/>
    <property type="molecule type" value="Genomic_DNA"/>
</dbReference>
<dbReference type="PANTHER" id="PTHR43845">
    <property type="entry name" value="BLR5969 PROTEIN"/>
    <property type="match status" value="1"/>
</dbReference>
<protein>
    <submittedName>
        <fullName evidence="1">Coenzyme F390 synthetase</fullName>
    </submittedName>
</protein>
<dbReference type="PANTHER" id="PTHR43845:SF1">
    <property type="entry name" value="BLR5969 PROTEIN"/>
    <property type="match status" value="1"/>
</dbReference>
<proteinExistence type="predicted"/>
<dbReference type="Proteomes" id="UP000234331">
    <property type="component" value="Unassembled WGS sequence"/>
</dbReference>
<evidence type="ECO:0000313" key="1">
    <source>
        <dbReference type="EMBL" id="SNQ47002.1"/>
    </source>
</evidence>
<keyword evidence="2" id="KW-1185">Reference proteome</keyword>
<dbReference type="Gene3D" id="3.40.50.12780">
    <property type="entry name" value="N-terminal domain of ligase-like"/>
    <property type="match status" value="1"/>
</dbReference>